<name>A0AAV9Z2N5_9AGAR</name>
<evidence type="ECO:0000313" key="2">
    <source>
        <dbReference type="Proteomes" id="UP001362999"/>
    </source>
</evidence>
<proteinExistence type="predicted"/>
<accession>A0AAV9Z2N5</accession>
<keyword evidence="2" id="KW-1185">Reference proteome</keyword>
<dbReference type="Gene3D" id="1.25.40.10">
    <property type="entry name" value="Tetratricopeptide repeat domain"/>
    <property type="match status" value="1"/>
</dbReference>
<dbReference type="AlphaFoldDB" id="A0AAV9Z2N5"/>
<gene>
    <name evidence="1" type="ORF">R3P38DRAFT_3243800</name>
</gene>
<dbReference type="SUPFAM" id="SSF48452">
    <property type="entry name" value="TPR-like"/>
    <property type="match status" value="1"/>
</dbReference>
<reference evidence="1 2" key="1">
    <citation type="journal article" date="2024" name="J Genomics">
        <title>Draft genome sequencing and assembly of Favolaschia claudopus CIRM-BRFM 2984 isolated from oak limbs.</title>
        <authorList>
            <person name="Navarro D."/>
            <person name="Drula E."/>
            <person name="Chaduli D."/>
            <person name="Cazenave R."/>
            <person name="Ahrendt S."/>
            <person name="Wang J."/>
            <person name="Lipzen A."/>
            <person name="Daum C."/>
            <person name="Barry K."/>
            <person name="Grigoriev I.V."/>
            <person name="Favel A."/>
            <person name="Rosso M.N."/>
            <person name="Martin F."/>
        </authorList>
    </citation>
    <scope>NUCLEOTIDE SEQUENCE [LARGE SCALE GENOMIC DNA]</scope>
    <source>
        <strain evidence="1 2">CIRM-BRFM 2984</strain>
    </source>
</reference>
<dbReference type="Proteomes" id="UP001362999">
    <property type="component" value="Unassembled WGS sequence"/>
</dbReference>
<dbReference type="InterPro" id="IPR011990">
    <property type="entry name" value="TPR-like_helical_dom_sf"/>
</dbReference>
<comment type="caution">
    <text evidence="1">The sequence shown here is derived from an EMBL/GenBank/DDBJ whole genome shotgun (WGS) entry which is preliminary data.</text>
</comment>
<protein>
    <submittedName>
        <fullName evidence="1">Uncharacterized protein</fullName>
    </submittedName>
</protein>
<organism evidence="1 2">
    <name type="scientific">Favolaschia claudopus</name>
    <dbReference type="NCBI Taxonomy" id="2862362"/>
    <lineage>
        <taxon>Eukaryota</taxon>
        <taxon>Fungi</taxon>
        <taxon>Dikarya</taxon>
        <taxon>Basidiomycota</taxon>
        <taxon>Agaricomycotina</taxon>
        <taxon>Agaricomycetes</taxon>
        <taxon>Agaricomycetidae</taxon>
        <taxon>Agaricales</taxon>
        <taxon>Marasmiineae</taxon>
        <taxon>Mycenaceae</taxon>
        <taxon>Favolaschia</taxon>
    </lineage>
</organism>
<dbReference type="EMBL" id="JAWWNJ010000231">
    <property type="protein sequence ID" value="KAK6969188.1"/>
    <property type="molecule type" value="Genomic_DNA"/>
</dbReference>
<evidence type="ECO:0000313" key="1">
    <source>
        <dbReference type="EMBL" id="KAK6969188.1"/>
    </source>
</evidence>
<sequence>MSLSSPRMTMFPGAKMLIQAISLLPDGISEADLMQCRLPIANLDQCKLALLRTSLAYSDRDKRFKALTPVREYIRAVHPPEAELVRPLTTHLYEVLMLWKSFRQIPTLESVPRIAANLGNLQNVLLWSIEQDEEDAAWQIRRVLTLDSFLRATGRGLSPLRAHLPRLFENCQDHQARAEYIAAAFESQHLYENRVLADDWESQGIQEFKLANDRVGEVLDNLKVQFYNVLAAYYLYNNGNPATSEKYCELALALSTENHDVTGKGKALMHFSEVYEYRGNARLGRNYARQARQAFIQNGYLLAQAHAMKAEIYSVFVLGNFEYVLTLCAETKSVLAVCGMHTSELHSSITSAEAQIHLLKTEYQTARVLQMDILAQTLHSERS</sequence>